<dbReference type="InterPro" id="IPR002509">
    <property type="entry name" value="NODB_dom"/>
</dbReference>
<evidence type="ECO:0000313" key="6">
    <source>
        <dbReference type="Proteomes" id="UP000340077"/>
    </source>
</evidence>
<dbReference type="EMBL" id="BGZH01000001">
    <property type="protein sequence ID" value="GBO82890.1"/>
    <property type="molecule type" value="Genomic_DNA"/>
</dbReference>
<dbReference type="GO" id="GO:0005975">
    <property type="term" value="P:carbohydrate metabolic process"/>
    <property type="evidence" value="ECO:0007669"/>
    <property type="project" value="InterPro"/>
</dbReference>
<dbReference type="PANTHER" id="PTHR34216:SF3">
    <property type="entry name" value="POLY-BETA-1,6-N-ACETYL-D-GLUCOSAMINE N-DEACETYLASE"/>
    <property type="match status" value="1"/>
</dbReference>
<dbReference type="PANTHER" id="PTHR34216">
    <property type="match status" value="1"/>
</dbReference>
<dbReference type="PROSITE" id="PS51677">
    <property type="entry name" value="NODB"/>
    <property type="match status" value="1"/>
</dbReference>
<dbReference type="Pfam" id="PF01522">
    <property type="entry name" value="Polysacc_deac_1"/>
    <property type="match status" value="1"/>
</dbReference>
<name>A0A5M3PJ21_9GAMM</name>
<dbReference type="GO" id="GO:0016810">
    <property type="term" value="F:hydrolase activity, acting on carbon-nitrogen (but not peptide) bonds"/>
    <property type="evidence" value="ECO:0007669"/>
    <property type="project" value="InterPro"/>
</dbReference>
<evidence type="ECO:0000313" key="5">
    <source>
        <dbReference type="EMBL" id="GBO82890.1"/>
    </source>
</evidence>
<dbReference type="Gene3D" id="3.20.20.370">
    <property type="entry name" value="Glycoside hydrolase/deacetylase"/>
    <property type="match status" value="1"/>
</dbReference>
<dbReference type="CDD" id="cd10973">
    <property type="entry name" value="CE4_DAC_u4_5s"/>
    <property type="match status" value="1"/>
</dbReference>
<comment type="caution">
    <text evidence="5">The sequence shown here is derived from an EMBL/GenBank/DDBJ whole genome shotgun (WGS) entry which is preliminary data.</text>
</comment>
<dbReference type="InterPro" id="IPR011330">
    <property type="entry name" value="Glyco_hydro/deAcase_b/a-brl"/>
</dbReference>
<sequence length="343" mass="37825">MQLKAFLKSSMIVTLMATGTAARADLVVLQYHHVSDSTPPATSTSVSLFEGQLDMISDLELEIVDLHKGTEAALAGTDGQGNRIAITFDDAYDSVYHTAAPLLAEKAYPSTIFVNTEAVGRNGYMTWDQIRELAERPGVTIANHSADHGHLARKPNESESDWQARVTNSLDSAQESLEEELDSPAPMFAYPYGEFDQALERKIAERGWYGFGQQSGAIGQQTEKTRLPRFPMANAYGQLGNLENKLRSKAFPVNTGELPDGVISENPPTLVFPLVDPIDANRLTCFASGQGRIDFDVIDGNVEVKAPEAFNSRRFRYNCTHPVGDGSYYWLSQQWLDLSKPED</sequence>
<proteinExistence type="predicted"/>
<dbReference type="AlphaFoldDB" id="A0A5M3PJ21"/>
<dbReference type="RefSeq" id="WP_153633544.1">
    <property type="nucleotide sequence ID" value="NZ_BGZH01000001.1"/>
</dbReference>
<comment type="subcellular location">
    <subcellularLocation>
        <location evidence="1">Secreted</location>
    </subcellularLocation>
</comment>
<evidence type="ECO:0000256" key="1">
    <source>
        <dbReference type="ARBA" id="ARBA00004613"/>
    </source>
</evidence>
<feature type="signal peptide" evidence="3">
    <location>
        <begin position="1"/>
        <end position="24"/>
    </location>
</feature>
<feature type="chain" id="PRO_5024346309" evidence="3">
    <location>
        <begin position="25"/>
        <end position="343"/>
    </location>
</feature>
<dbReference type="InterPro" id="IPR051398">
    <property type="entry name" value="Polysacch_Deacetylase"/>
</dbReference>
<gene>
    <name evidence="5" type="ORF">MS5N3_03410</name>
</gene>
<keyword evidence="2 3" id="KW-0732">Signal</keyword>
<evidence type="ECO:0000256" key="3">
    <source>
        <dbReference type="SAM" id="SignalP"/>
    </source>
</evidence>
<dbReference type="Proteomes" id="UP000340077">
    <property type="component" value="Unassembled WGS sequence"/>
</dbReference>
<reference evidence="5 6" key="1">
    <citation type="journal article" date="2019" name="J. Gen. Appl. Microbiol.">
        <title>Aerobic degradation of cis-dichloroethene by the marine bacterium Marinobacter salsuginis strain 5N-3.</title>
        <authorList>
            <person name="Inoue Y."/>
            <person name="Fukunaga Y."/>
            <person name="Katsumata H."/>
            <person name="Ohji S."/>
            <person name="Hosoyama A."/>
            <person name="Mori K."/>
            <person name="Ando K."/>
        </authorList>
    </citation>
    <scope>NUCLEOTIDE SEQUENCE [LARGE SCALE GENOMIC DNA]</scope>
    <source>
        <strain evidence="5 6">5N-3</strain>
    </source>
</reference>
<dbReference type="SUPFAM" id="SSF88713">
    <property type="entry name" value="Glycoside hydrolase/deacetylase"/>
    <property type="match status" value="1"/>
</dbReference>
<dbReference type="GO" id="GO:0005576">
    <property type="term" value="C:extracellular region"/>
    <property type="evidence" value="ECO:0007669"/>
    <property type="project" value="UniProtKB-SubCell"/>
</dbReference>
<organism evidence="5 6">
    <name type="scientific">Marinobacter salsuginis</name>
    <dbReference type="NCBI Taxonomy" id="418719"/>
    <lineage>
        <taxon>Bacteria</taxon>
        <taxon>Pseudomonadati</taxon>
        <taxon>Pseudomonadota</taxon>
        <taxon>Gammaproteobacteria</taxon>
        <taxon>Pseudomonadales</taxon>
        <taxon>Marinobacteraceae</taxon>
        <taxon>Marinobacter</taxon>
    </lineage>
</organism>
<evidence type="ECO:0000259" key="4">
    <source>
        <dbReference type="PROSITE" id="PS51677"/>
    </source>
</evidence>
<feature type="domain" description="NodB homology" evidence="4">
    <location>
        <begin position="82"/>
        <end position="343"/>
    </location>
</feature>
<protein>
    <submittedName>
        <fullName evidence="5">Polysaccharide deacetylase</fullName>
    </submittedName>
</protein>
<keyword evidence="6" id="KW-1185">Reference proteome</keyword>
<accession>A0A5M3PJ21</accession>
<evidence type="ECO:0000256" key="2">
    <source>
        <dbReference type="ARBA" id="ARBA00022729"/>
    </source>
</evidence>